<name>A0A1Y2ACS5_9FUNG</name>
<dbReference type="InterPro" id="IPR002110">
    <property type="entry name" value="Ankyrin_rpt"/>
</dbReference>
<keyword evidence="2" id="KW-0040">ANK repeat</keyword>
<keyword evidence="1" id="KW-0677">Repeat</keyword>
<dbReference type="AlphaFoldDB" id="A0A1Y2ACS5"/>
<accession>A0A1Y2ACS5</accession>
<dbReference type="Pfam" id="PF12796">
    <property type="entry name" value="Ank_2"/>
    <property type="match status" value="2"/>
</dbReference>
<dbReference type="SUPFAM" id="SSF48403">
    <property type="entry name" value="Ankyrin repeat"/>
    <property type="match status" value="1"/>
</dbReference>
<dbReference type="InterPro" id="IPR036770">
    <property type="entry name" value="Ankyrin_rpt-contain_sf"/>
</dbReference>
<protein>
    <submittedName>
        <fullName evidence="3">Ankyrin</fullName>
    </submittedName>
</protein>
<evidence type="ECO:0000256" key="2">
    <source>
        <dbReference type="ARBA" id="ARBA00023043"/>
    </source>
</evidence>
<feature type="non-terminal residue" evidence="3">
    <location>
        <position position="1"/>
    </location>
</feature>
<evidence type="ECO:0000313" key="4">
    <source>
        <dbReference type="Proteomes" id="UP000193920"/>
    </source>
</evidence>
<reference evidence="3 4" key="1">
    <citation type="submission" date="2016-08" db="EMBL/GenBank/DDBJ databases">
        <title>A Parts List for Fungal Cellulosomes Revealed by Comparative Genomics.</title>
        <authorList>
            <consortium name="DOE Joint Genome Institute"/>
            <person name="Haitjema C.H."/>
            <person name="Gilmore S.P."/>
            <person name="Henske J.K."/>
            <person name="Solomon K.V."/>
            <person name="De Groot R."/>
            <person name="Kuo A."/>
            <person name="Mondo S.J."/>
            <person name="Salamov A.A."/>
            <person name="Labutti K."/>
            <person name="Zhao Z."/>
            <person name="Chiniquy J."/>
            <person name="Barry K."/>
            <person name="Brewer H.M."/>
            <person name="Purvine S.O."/>
            <person name="Wright A.T."/>
            <person name="Boxma B."/>
            <person name="Van Alen T."/>
            <person name="Hackstein J.H."/>
            <person name="Baker S.E."/>
            <person name="Grigoriev I.V."/>
            <person name="O'Malley M.A."/>
        </authorList>
    </citation>
    <scope>NUCLEOTIDE SEQUENCE [LARGE SCALE GENOMIC DNA]</scope>
    <source>
        <strain evidence="3 4">G1</strain>
    </source>
</reference>
<proteinExistence type="predicted"/>
<comment type="caution">
    <text evidence="3">The sequence shown here is derived from an EMBL/GenBank/DDBJ whole genome shotgun (WGS) entry which is preliminary data.</text>
</comment>
<dbReference type="Proteomes" id="UP000193920">
    <property type="component" value="Unassembled WGS sequence"/>
</dbReference>
<evidence type="ECO:0000256" key="1">
    <source>
        <dbReference type="ARBA" id="ARBA00022737"/>
    </source>
</evidence>
<gene>
    <name evidence="3" type="ORF">LY90DRAFT_633915</name>
</gene>
<dbReference type="PANTHER" id="PTHR24198">
    <property type="entry name" value="ANKYRIN REPEAT AND PROTEIN KINASE DOMAIN-CONTAINING PROTEIN"/>
    <property type="match status" value="1"/>
</dbReference>
<dbReference type="STRING" id="1754190.A0A1Y2ACS5"/>
<dbReference type="Gene3D" id="1.25.40.20">
    <property type="entry name" value="Ankyrin repeat-containing domain"/>
    <property type="match status" value="1"/>
</dbReference>
<organism evidence="3 4">
    <name type="scientific">Neocallimastix californiae</name>
    <dbReference type="NCBI Taxonomy" id="1754190"/>
    <lineage>
        <taxon>Eukaryota</taxon>
        <taxon>Fungi</taxon>
        <taxon>Fungi incertae sedis</taxon>
        <taxon>Chytridiomycota</taxon>
        <taxon>Chytridiomycota incertae sedis</taxon>
        <taxon>Neocallimastigomycetes</taxon>
        <taxon>Neocallimastigales</taxon>
        <taxon>Neocallimastigaceae</taxon>
        <taxon>Neocallimastix</taxon>
    </lineage>
</organism>
<dbReference type="PANTHER" id="PTHR24198:SF165">
    <property type="entry name" value="ANKYRIN REPEAT-CONTAINING PROTEIN-RELATED"/>
    <property type="match status" value="1"/>
</dbReference>
<dbReference type="OrthoDB" id="341259at2759"/>
<evidence type="ECO:0000313" key="3">
    <source>
        <dbReference type="EMBL" id="ORY20331.1"/>
    </source>
</evidence>
<sequence>LLWAIYKDNIEIVKLLIDYANKNNIVLKINEQNEKRNYPLLQATYNNNVEIVKLLIDYANKNNIILKIDEQNTPLTIACKKRNKEVIKCLLKYPKIEINKKTNYGINPLMIACYFKEKDIVDWFIKRDDIDVKIQDNKNNLPLHIACYLNNIEIVRSLVNKENLSHILNCYSDTPLDIAEEFNNKEMINCSYGKN</sequence>
<dbReference type="SMART" id="SM00248">
    <property type="entry name" value="ANK"/>
    <property type="match status" value="5"/>
</dbReference>
<keyword evidence="4" id="KW-1185">Reference proteome</keyword>
<dbReference type="EMBL" id="MCOG01000293">
    <property type="protein sequence ID" value="ORY20331.1"/>
    <property type="molecule type" value="Genomic_DNA"/>
</dbReference>